<evidence type="ECO:0000256" key="7">
    <source>
        <dbReference type="ARBA" id="ARBA00025527"/>
    </source>
</evidence>
<feature type="domain" description="Tryptophan synthase beta chain-like PALP" evidence="9">
    <location>
        <begin position="23"/>
        <end position="308"/>
    </location>
</feature>
<evidence type="ECO:0000313" key="10">
    <source>
        <dbReference type="EMBL" id="NBG87359.1"/>
    </source>
</evidence>
<dbReference type="Proteomes" id="UP000449710">
    <property type="component" value="Unassembled WGS sequence"/>
</dbReference>
<reference evidence="10 11" key="1">
    <citation type="submission" date="2019-04" db="EMBL/GenBank/DDBJ databases">
        <title>Isachenkonia alkalipeptolytica gen. nov. sp. nov. a new anaerobic, alkiliphilic organothrophic bacterium capable to reduce synthesized ferrihydrite isolated from a soda lake.</title>
        <authorList>
            <person name="Toshchakov S.V."/>
            <person name="Zavarzina D.G."/>
            <person name="Zhilina T.N."/>
            <person name="Kostrikina N.A."/>
            <person name="Kublanov I.V."/>
        </authorList>
    </citation>
    <scope>NUCLEOTIDE SEQUENCE [LARGE SCALE GENOMIC DNA]</scope>
    <source>
        <strain evidence="10 11">Z-1701</strain>
    </source>
</reference>
<dbReference type="Pfam" id="PF00291">
    <property type="entry name" value="PALP"/>
    <property type="match status" value="1"/>
</dbReference>
<proteinExistence type="inferred from homology"/>
<comment type="function">
    <text evidence="7">Catalyzes the anaerobic formation of alpha-ketobutyrate and ammonia from threonine in a two-step reaction. The first step involved a dehydration of threonine and a production of enamine intermediates (aminocrotonate), which tautomerizes to its imine form (iminobutyrate). Both intermediates are unstable and short-lived. The second step is the nonenzymatic hydrolysis of the enamine/imine intermediates to form 2-ketobutyrate and free ammonia. In the low water environment of the cell, the second step is accelerated by RidA.</text>
</comment>
<comment type="cofactor">
    <cofactor evidence="2">
        <name>pyridoxal 5'-phosphate</name>
        <dbReference type="ChEBI" id="CHEBI:597326"/>
    </cofactor>
</comment>
<dbReference type="Gene3D" id="3.40.50.1100">
    <property type="match status" value="2"/>
</dbReference>
<dbReference type="InterPro" id="IPR000634">
    <property type="entry name" value="Ser/Thr_deHydtase_PyrdxlP-BS"/>
</dbReference>
<organism evidence="10 11">
    <name type="scientific">Isachenkonia alkalipeptolytica</name>
    <dbReference type="NCBI Taxonomy" id="2565777"/>
    <lineage>
        <taxon>Bacteria</taxon>
        <taxon>Bacillati</taxon>
        <taxon>Bacillota</taxon>
        <taxon>Clostridia</taxon>
        <taxon>Eubacteriales</taxon>
        <taxon>Clostridiaceae</taxon>
        <taxon>Isachenkonia</taxon>
    </lineage>
</organism>
<dbReference type="EMBL" id="SUMG01000002">
    <property type="protein sequence ID" value="NBG87359.1"/>
    <property type="molecule type" value="Genomic_DNA"/>
</dbReference>
<dbReference type="GO" id="GO:0009097">
    <property type="term" value="P:isoleucine biosynthetic process"/>
    <property type="evidence" value="ECO:0007669"/>
    <property type="project" value="TreeGrafter"/>
</dbReference>
<dbReference type="FunFam" id="3.40.50.1100:FF:000005">
    <property type="entry name" value="Threonine dehydratase catabolic"/>
    <property type="match status" value="1"/>
</dbReference>
<keyword evidence="11" id="KW-1185">Reference proteome</keyword>
<dbReference type="GO" id="GO:0006567">
    <property type="term" value="P:L-threonine catabolic process"/>
    <property type="evidence" value="ECO:0007669"/>
    <property type="project" value="TreeGrafter"/>
</dbReference>
<dbReference type="InterPro" id="IPR001926">
    <property type="entry name" value="TrpB-like_PALP"/>
</dbReference>
<keyword evidence="6" id="KW-0456">Lyase</keyword>
<keyword evidence="5" id="KW-0663">Pyridoxal phosphate</keyword>
<dbReference type="EC" id="4.3.1.19" evidence="4"/>
<name>A0AA44BCH2_9CLOT</name>
<protein>
    <recommendedName>
        <fullName evidence="4">threonine ammonia-lyase</fullName>
        <ecNumber evidence="4">4.3.1.19</ecNumber>
    </recommendedName>
    <alternativeName>
        <fullName evidence="8">Threonine deaminase</fullName>
    </alternativeName>
</protein>
<dbReference type="PROSITE" id="PS00165">
    <property type="entry name" value="DEHYDRATASE_SER_THR"/>
    <property type="match status" value="1"/>
</dbReference>
<dbReference type="InterPro" id="IPR050147">
    <property type="entry name" value="Ser/Thr_Dehydratase"/>
</dbReference>
<evidence type="ECO:0000256" key="8">
    <source>
        <dbReference type="ARBA" id="ARBA00031427"/>
    </source>
</evidence>
<dbReference type="InterPro" id="IPR036052">
    <property type="entry name" value="TrpB-like_PALP_sf"/>
</dbReference>
<dbReference type="GO" id="GO:0006565">
    <property type="term" value="P:L-serine catabolic process"/>
    <property type="evidence" value="ECO:0007669"/>
    <property type="project" value="TreeGrafter"/>
</dbReference>
<dbReference type="RefSeq" id="WP_160718688.1">
    <property type="nucleotide sequence ID" value="NZ_SUMG01000002.1"/>
</dbReference>
<comment type="similarity">
    <text evidence="3">Belongs to the serine/threonine dehydratase family.</text>
</comment>
<dbReference type="CDD" id="cd01562">
    <property type="entry name" value="Thr-dehyd"/>
    <property type="match status" value="1"/>
</dbReference>
<dbReference type="FunFam" id="3.40.50.1100:FF:000007">
    <property type="entry name" value="L-threonine dehydratase catabolic TdcB"/>
    <property type="match status" value="1"/>
</dbReference>
<evidence type="ECO:0000313" key="11">
    <source>
        <dbReference type="Proteomes" id="UP000449710"/>
    </source>
</evidence>
<dbReference type="SUPFAM" id="SSF53686">
    <property type="entry name" value="Tryptophan synthase beta subunit-like PLP-dependent enzymes"/>
    <property type="match status" value="1"/>
</dbReference>
<accession>A0AA44BCH2</accession>
<gene>
    <name evidence="10" type="ORF">ISALK_02475</name>
</gene>
<evidence type="ECO:0000256" key="5">
    <source>
        <dbReference type="ARBA" id="ARBA00022898"/>
    </source>
</evidence>
<dbReference type="GO" id="GO:0004794">
    <property type="term" value="F:threonine deaminase activity"/>
    <property type="evidence" value="ECO:0007669"/>
    <property type="project" value="UniProtKB-EC"/>
</dbReference>
<comment type="catalytic activity">
    <reaction evidence="1">
        <text>L-threonine = 2-oxobutanoate + NH4(+)</text>
        <dbReference type="Rhea" id="RHEA:22108"/>
        <dbReference type="ChEBI" id="CHEBI:16763"/>
        <dbReference type="ChEBI" id="CHEBI:28938"/>
        <dbReference type="ChEBI" id="CHEBI:57926"/>
        <dbReference type="EC" id="4.3.1.19"/>
    </reaction>
</comment>
<evidence type="ECO:0000256" key="1">
    <source>
        <dbReference type="ARBA" id="ARBA00001274"/>
    </source>
</evidence>
<dbReference type="GO" id="GO:0030170">
    <property type="term" value="F:pyridoxal phosphate binding"/>
    <property type="evidence" value="ECO:0007669"/>
    <property type="project" value="InterPro"/>
</dbReference>
<comment type="caution">
    <text evidence="10">The sequence shown here is derived from an EMBL/GenBank/DDBJ whole genome shotgun (WGS) entry which is preliminary data.</text>
</comment>
<evidence type="ECO:0000256" key="6">
    <source>
        <dbReference type="ARBA" id="ARBA00023239"/>
    </source>
</evidence>
<dbReference type="GO" id="GO:0003941">
    <property type="term" value="F:L-serine ammonia-lyase activity"/>
    <property type="evidence" value="ECO:0007669"/>
    <property type="project" value="TreeGrafter"/>
</dbReference>
<evidence type="ECO:0000256" key="3">
    <source>
        <dbReference type="ARBA" id="ARBA00010869"/>
    </source>
</evidence>
<evidence type="ECO:0000256" key="4">
    <source>
        <dbReference type="ARBA" id="ARBA00012096"/>
    </source>
</evidence>
<evidence type="ECO:0000259" key="9">
    <source>
        <dbReference type="Pfam" id="PF00291"/>
    </source>
</evidence>
<evidence type="ECO:0000256" key="2">
    <source>
        <dbReference type="ARBA" id="ARBA00001933"/>
    </source>
</evidence>
<sequence>MKETGIPLDQLEKARERLKNRGKITPLLRGETLDHRVGAQVYVKPENLQVTGSFKIRGATNKMLTLGKEALEKGVIAASSGNHALGVSYAAKMLNTKAVIVMPTNAPKIKREKAKALGAEVILHGTTSRERYDKVEELIRAHGYTLIHSYADEDLMAGQGTVGLEILEALPEVDRVVVPLGGGGLLSGVVSAIKGTNPNIQVVGVETEAVPRYTVSLENRRPTTVEIQDTFADGLRVVEPGKRNFEIIQALVDQVITVGESDLRQATKALYMETKLVVEPSAAVGIAAALGGKLQLKKKEKVCFLLSGGNVDEETMIEILKGGSYEGN</sequence>
<dbReference type="AlphaFoldDB" id="A0AA44BCH2"/>
<dbReference type="PANTHER" id="PTHR48078">
    <property type="entry name" value="THREONINE DEHYDRATASE, MITOCHONDRIAL-RELATED"/>
    <property type="match status" value="1"/>
</dbReference>
<dbReference type="PANTHER" id="PTHR48078:SF6">
    <property type="entry name" value="L-THREONINE DEHYDRATASE CATABOLIC TDCB"/>
    <property type="match status" value="1"/>
</dbReference>